<organism evidence="2 4">
    <name type="scientific">Phaeobacter gallaeciensis</name>
    <dbReference type="NCBI Taxonomy" id="60890"/>
    <lineage>
        <taxon>Bacteria</taxon>
        <taxon>Pseudomonadati</taxon>
        <taxon>Pseudomonadota</taxon>
        <taxon>Alphaproteobacteria</taxon>
        <taxon>Rhodobacterales</taxon>
        <taxon>Roseobacteraceae</taxon>
        <taxon>Phaeobacter</taxon>
    </lineage>
</organism>
<keyword evidence="1" id="KW-0812">Transmembrane</keyword>
<proteinExistence type="predicted"/>
<protein>
    <submittedName>
        <fullName evidence="2">Uncharacterized protein</fullName>
    </submittedName>
</protein>
<gene>
    <name evidence="2" type="ORF">JL2886_02825</name>
    <name evidence="3" type="ORF">PXK24_05715</name>
</gene>
<keyword evidence="4" id="KW-1185">Reference proteome</keyword>
<dbReference type="EMBL" id="JARCJK010000002">
    <property type="protein sequence ID" value="MDE4165179.1"/>
    <property type="molecule type" value="Genomic_DNA"/>
</dbReference>
<dbReference type="OrthoDB" id="7859692at2"/>
<accession>A0A1B0ZU79</accession>
<feature type="transmembrane region" description="Helical" evidence="1">
    <location>
        <begin position="6"/>
        <end position="23"/>
    </location>
</feature>
<dbReference type="PATRIC" id="fig|60890.4.peg.2751"/>
<dbReference type="EMBL" id="CP015124">
    <property type="protein sequence ID" value="ANP37711.1"/>
    <property type="molecule type" value="Genomic_DNA"/>
</dbReference>
<dbReference type="Proteomes" id="UP001218364">
    <property type="component" value="Unassembled WGS sequence"/>
</dbReference>
<reference evidence="2 4" key="1">
    <citation type="submission" date="2016-04" db="EMBL/GenBank/DDBJ databases">
        <authorList>
            <person name="Evans L.H."/>
            <person name="Alamgir A."/>
            <person name="Owens N."/>
            <person name="Weber N.D."/>
            <person name="Virtaneva K."/>
            <person name="Barbian K."/>
            <person name="Babar A."/>
            <person name="Rosenke K."/>
        </authorList>
    </citation>
    <scope>NUCLEOTIDE SEQUENCE [LARGE SCALE GENOMIC DNA]</scope>
    <source>
        <strain evidence="2 4">JL2886</strain>
    </source>
</reference>
<evidence type="ECO:0000313" key="5">
    <source>
        <dbReference type="Proteomes" id="UP001218364"/>
    </source>
</evidence>
<reference evidence="3 5" key="2">
    <citation type="submission" date="2023-02" db="EMBL/GenBank/DDBJ databases">
        <title>Population genomics of bacteria associated with diatom.</title>
        <authorList>
            <person name="Xie J."/>
            <person name="Wang H."/>
        </authorList>
    </citation>
    <scope>NUCLEOTIDE SEQUENCE [LARGE SCALE GENOMIC DNA]</scope>
    <source>
        <strain evidence="3 5">PT47_8</strain>
    </source>
</reference>
<name>A0A1B0ZU79_9RHOB</name>
<evidence type="ECO:0000313" key="4">
    <source>
        <dbReference type="Proteomes" id="UP000092565"/>
    </source>
</evidence>
<dbReference type="RefSeq" id="WP_065272492.1">
    <property type="nucleotide sequence ID" value="NZ_CP015124.1"/>
</dbReference>
<evidence type="ECO:0000256" key="1">
    <source>
        <dbReference type="SAM" id="Phobius"/>
    </source>
</evidence>
<evidence type="ECO:0000313" key="3">
    <source>
        <dbReference type="EMBL" id="MDE4165179.1"/>
    </source>
</evidence>
<keyword evidence="1" id="KW-0472">Membrane</keyword>
<sequence>MPLEILLIMVIGGVSAVAAILHLSGRSAQTVLSVEDARAEWHRHFPDDVIHQVLIAENGHAALVQTEGGTGLLWAFGADTVARHLIDFDVFETGTGLRLEFHDFGTPGVSLSLAPHERADWQQMMIPS</sequence>
<dbReference type="Proteomes" id="UP000092565">
    <property type="component" value="Chromosome"/>
</dbReference>
<dbReference type="AlphaFoldDB" id="A0A1B0ZU79"/>
<keyword evidence="1" id="KW-1133">Transmembrane helix</keyword>
<evidence type="ECO:0000313" key="2">
    <source>
        <dbReference type="EMBL" id="ANP37711.1"/>
    </source>
</evidence>